<accession>A0A9N9ZYI5</accession>
<evidence type="ECO:0000313" key="10">
    <source>
        <dbReference type="EMBL" id="CAH0381985.1"/>
    </source>
</evidence>
<evidence type="ECO:0000259" key="9">
    <source>
        <dbReference type="PROSITE" id="PS50217"/>
    </source>
</evidence>
<keyword evidence="11" id="KW-1185">Reference proteome</keyword>
<proteinExistence type="inferred from homology"/>
<dbReference type="FunFam" id="1.20.5.170:FF:000021">
    <property type="entry name" value="Cyclic AMP-dependent transcription factor ATF-4"/>
    <property type="match status" value="1"/>
</dbReference>
<dbReference type="PANTHER" id="PTHR13044:SF14">
    <property type="entry name" value="CRYPTOCEPHAL, ISOFORM A"/>
    <property type="match status" value="1"/>
</dbReference>
<evidence type="ECO:0000256" key="2">
    <source>
        <dbReference type="ARBA" id="ARBA00007163"/>
    </source>
</evidence>
<dbReference type="Pfam" id="PF00170">
    <property type="entry name" value="bZIP_1"/>
    <property type="match status" value="1"/>
</dbReference>
<dbReference type="GO" id="GO:0005634">
    <property type="term" value="C:nucleus"/>
    <property type="evidence" value="ECO:0007669"/>
    <property type="project" value="UniProtKB-SubCell"/>
</dbReference>
<keyword evidence="5" id="KW-0804">Transcription</keyword>
<evidence type="ECO:0000256" key="1">
    <source>
        <dbReference type="ARBA" id="ARBA00004123"/>
    </source>
</evidence>
<evidence type="ECO:0000256" key="7">
    <source>
        <dbReference type="SAM" id="Coils"/>
    </source>
</evidence>
<sequence>MHLISLPLPELLGDLKPYVCSPPPDSKAGIQKFEVEPSVIQEFTTPVWTPPLVPKVNALTPPDSPKDDDYLLTTMLDGIEPELCNELEELVRMHAENLVDDYKAPASAENNVECSATESHEEDSSDSNHSVCASSPCFSSDSGSGSSSEDPEWVPNSYTIPAAPQQKKKRITKPYSRPAPEDKKLRKKEQNKNAATRYRLKKKAEIEEILHEEKELQDKNYQLQSQALELAREIKYLKSLMRDVFKASGLIT</sequence>
<evidence type="ECO:0000313" key="11">
    <source>
        <dbReference type="Proteomes" id="UP001152759"/>
    </source>
</evidence>
<name>A0A9N9ZYI5_BEMTA</name>
<feature type="domain" description="BZIP" evidence="9">
    <location>
        <begin position="181"/>
        <end position="244"/>
    </location>
</feature>
<dbReference type="AlphaFoldDB" id="A0A9N9ZYI5"/>
<keyword evidence="4" id="KW-0238">DNA-binding</keyword>
<feature type="region of interest" description="Disordered" evidence="8">
    <location>
        <begin position="113"/>
        <end position="197"/>
    </location>
</feature>
<dbReference type="GO" id="GO:0001228">
    <property type="term" value="F:DNA-binding transcription activator activity, RNA polymerase II-specific"/>
    <property type="evidence" value="ECO:0007669"/>
    <property type="project" value="TreeGrafter"/>
</dbReference>
<dbReference type="InterPro" id="IPR046347">
    <property type="entry name" value="bZIP_sf"/>
</dbReference>
<feature type="compositionally biased region" description="Low complexity" evidence="8">
    <location>
        <begin position="127"/>
        <end position="148"/>
    </location>
</feature>
<evidence type="ECO:0000256" key="6">
    <source>
        <dbReference type="ARBA" id="ARBA00023242"/>
    </source>
</evidence>
<feature type="coiled-coil region" evidence="7">
    <location>
        <begin position="199"/>
        <end position="233"/>
    </location>
</feature>
<dbReference type="GO" id="GO:0000977">
    <property type="term" value="F:RNA polymerase II transcription regulatory region sequence-specific DNA binding"/>
    <property type="evidence" value="ECO:0007669"/>
    <property type="project" value="TreeGrafter"/>
</dbReference>
<dbReference type="PROSITE" id="PS50217">
    <property type="entry name" value="BZIP"/>
    <property type="match status" value="1"/>
</dbReference>
<dbReference type="InterPro" id="IPR004827">
    <property type="entry name" value="bZIP"/>
</dbReference>
<dbReference type="EMBL" id="OU963862">
    <property type="protein sequence ID" value="CAH0381985.1"/>
    <property type="molecule type" value="Genomic_DNA"/>
</dbReference>
<dbReference type="Proteomes" id="UP001152759">
    <property type="component" value="Chromosome 1"/>
</dbReference>
<evidence type="ECO:0000256" key="4">
    <source>
        <dbReference type="ARBA" id="ARBA00023125"/>
    </source>
</evidence>
<feature type="compositionally biased region" description="Basic and acidic residues" evidence="8">
    <location>
        <begin position="179"/>
        <end position="191"/>
    </location>
</feature>
<dbReference type="Gene3D" id="1.20.5.170">
    <property type="match status" value="1"/>
</dbReference>
<dbReference type="PANTHER" id="PTHR13044">
    <property type="entry name" value="ACTIVATING TRANSCRIPTION FACTOR ATF 4/5"/>
    <property type="match status" value="1"/>
</dbReference>
<evidence type="ECO:0000256" key="5">
    <source>
        <dbReference type="ARBA" id="ARBA00023163"/>
    </source>
</evidence>
<organism evidence="10 11">
    <name type="scientific">Bemisia tabaci</name>
    <name type="common">Sweetpotato whitefly</name>
    <name type="synonym">Aleurodes tabaci</name>
    <dbReference type="NCBI Taxonomy" id="7038"/>
    <lineage>
        <taxon>Eukaryota</taxon>
        <taxon>Metazoa</taxon>
        <taxon>Ecdysozoa</taxon>
        <taxon>Arthropoda</taxon>
        <taxon>Hexapoda</taxon>
        <taxon>Insecta</taxon>
        <taxon>Pterygota</taxon>
        <taxon>Neoptera</taxon>
        <taxon>Paraneoptera</taxon>
        <taxon>Hemiptera</taxon>
        <taxon>Sternorrhyncha</taxon>
        <taxon>Aleyrodoidea</taxon>
        <taxon>Aleyrodidae</taxon>
        <taxon>Aleyrodinae</taxon>
        <taxon>Bemisia</taxon>
    </lineage>
</organism>
<keyword evidence="7" id="KW-0175">Coiled coil</keyword>
<evidence type="ECO:0000256" key="3">
    <source>
        <dbReference type="ARBA" id="ARBA00023015"/>
    </source>
</evidence>
<dbReference type="SUPFAM" id="SSF57959">
    <property type="entry name" value="Leucine zipper domain"/>
    <property type="match status" value="1"/>
</dbReference>
<gene>
    <name evidence="10" type="ORF">BEMITA_LOCUS1581</name>
</gene>
<keyword evidence="6" id="KW-0539">Nucleus</keyword>
<dbReference type="CDD" id="cd14692">
    <property type="entry name" value="bZIP_ATF4"/>
    <property type="match status" value="1"/>
</dbReference>
<evidence type="ECO:0000256" key="8">
    <source>
        <dbReference type="SAM" id="MobiDB-lite"/>
    </source>
</evidence>
<reference evidence="10" key="1">
    <citation type="submission" date="2021-12" db="EMBL/GenBank/DDBJ databases">
        <authorList>
            <person name="King R."/>
        </authorList>
    </citation>
    <scope>NUCLEOTIDE SEQUENCE</scope>
</reference>
<comment type="similarity">
    <text evidence="2">Belongs to the bZIP family.</text>
</comment>
<dbReference type="PROSITE" id="PS00036">
    <property type="entry name" value="BZIP_BASIC"/>
    <property type="match status" value="1"/>
</dbReference>
<protein>
    <recommendedName>
        <fullName evidence="9">BZIP domain-containing protein</fullName>
    </recommendedName>
</protein>
<comment type="subcellular location">
    <subcellularLocation>
        <location evidence="1">Nucleus</location>
    </subcellularLocation>
</comment>
<dbReference type="SMART" id="SM00338">
    <property type="entry name" value="BRLZ"/>
    <property type="match status" value="1"/>
</dbReference>
<keyword evidence="3" id="KW-0805">Transcription regulation</keyword>